<accession>A0ABP8BUG3</accession>
<comment type="caution">
    <text evidence="2">The sequence shown here is derived from an EMBL/GenBank/DDBJ whole genome shotgun (WGS) entry which is preliminary data.</text>
</comment>
<name>A0ABP8BUG3_9ACTN</name>
<evidence type="ECO:0000256" key="1">
    <source>
        <dbReference type="SAM" id="Phobius"/>
    </source>
</evidence>
<dbReference type="Proteomes" id="UP001501710">
    <property type="component" value="Unassembled WGS sequence"/>
</dbReference>
<protein>
    <submittedName>
        <fullName evidence="2">Uncharacterized protein</fullName>
    </submittedName>
</protein>
<dbReference type="EMBL" id="BAABAS010000004">
    <property type="protein sequence ID" value="GAA4226620.1"/>
    <property type="molecule type" value="Genomic_DNA"/>
</dbReference>
<reference evidence="3" key="1">
    <citation type="journal article" date="2019" name="Int. J. Syst. Evol. Microbiol.">
        <title>The Global Catalogue of Microorganisms (GCM) 10K type strain sequencing project: providing services to taxonomists for standard genome sequencing and annotation.</title>
        <authorList>
            <consortium name="The Broad Institute Genomics Platform"/>
            <consortium name="The Broad Institute Genome Sequencing Center for Infectious Disease"/>
            <person name="Wu L."/>
            <person name="Ma J."/>
        </authorList>
    </citation>
    <scope>NUCLEOTIDE SEQUENCE [LARGE SCALE GENOMIC DNA]</scope>
    <source>
        <strain evidence="3">JCM 17440</strain>
    </source>
</reference>
<feature type="transmembrane region" description="Helical" evidence="1">
    <location>
        <begin position="20"/>
        <end position="44"/>
    </location>
</feature>
<keyword evidence="1" id="KW-0812">Transmembrane</keyword>
<gene>
    <name evidence="2" type="ORF">GCM10022254_12170</name>
</gene>
<evidence type="ECO:0000313" key="3">
    <source>
        <dbReference type="Proteomes" id="UP001501710"/>
    </source>
</evidence>
<proteinExistence type="predicted"/>
<keyword evidence="3" id="KW-1185">Reference proteome</keyword>
<sequence>MVLVMVVEGMLSLDEYVPFLVRSTGVAVVAVPLLVLVVTVGDAAGGWMAGRGLRWLVPVLAVGAGGRTAQATEVRRGCGGLGRWWRCRR</sequence>
<organism evidence="2 3">
    <name type="scientific">Actinomadura meridiana</name>
    <dbReference type="NCBI Taxonomy" id="559626"/>
    <lineage>
        <taxon>Bacteria</taxon>
        <taxon>Bacillati</taxon>
        <taxon>Actinomycetota</taxon>
        <taxon>Actinomycetes</taxon>
        <taxon>Streptosporangiales</taxon>
        <taxon>Thermomonosporaceae</taxon>
        <taxon>Actinomadura</taxon>
    </lineage>
</organism>
<evidence type="ECO:0000313" key="2">
    <source>
        <dbReference type="EMBL" id="GAA4226620.1"/>
    </source>
</evidence>
<keyword evidence="1" id="KW-0472">Membrane</keyword>
<keyword evidence="1" id="KW-1133">Transmembrane helix</keyword>